<dbReference type="CDD" id="cd02503">
    <property type="entry name" value="MobA"/>
    <property type="match status" value="1"/>
</dbReference>
<evidence type="ECO:0000256" key="4">
    <source>
        <dbReference type="ARBA" id="ARBA00022741"/>
    </source>
</evidence>
<dbReference type="GO" id="GO:0061603">
    <property type="term" value="F:molybdenum cofactor guanylyltransferase activity"/>
    <property type="evidence" value="ECO:0007669"/>
    <property type="project" value="UniProtKB-EC"/>
</dbReference>
<dbReference type="EMBL" id="CP001089">
    <property type="protein sequence ID" value="ACD94632.1"/>
    <property type="molecule type" value="Genomic_DNA"/>
</dbReference>
<dbReference type="InterPro" id="IPR013482">
    <property type="entry name" value="Molybde_CF_guanTrfase"/>
</dbReference>
<dbReference type="OrthoDB" id="9788394at2"/>
<evidence type="ECO:0000313" key="10">
    <source>
        <dbReference type="EMBL" id="ACD94632.1"/>
    </source>
</evidence>
<comment type="similarity">
    <text evidence="8">Belongs to the MobA family.</text>
</comment>
<dbReference type="HAMAP" id="MF_00316">
    <property type="entry name" value="MobA"/>
    <property type="match status" value="1"/>
</dbReference>
<dbReference type="Pfam" id="PF12804">
    <property type="entry name" value="NTP_transf_3"/>
    <property type="match status" value="1"/>
</dbReference>
<comment type="cofactor">
    <cofactor evidence="8">
        <name>Mg(2+)</name>
        <dbReference type="ChEBI" id="CHEBI:18420"/>
    </cofactor>
</comment>
<evidence type="ECO:0000256" key="2">
    <source>
        <dbReference type="ARBA" id="ARBA00022679"/>
    </source>
</evidence>
<evidence type="ECO:0000256" key="1">
    <source>
        <dbReference type="ARBA" id="ARBA00022490"/>
    </source>
</evidence>
<sequence length="195" mass="21639">MTAPVFQDITGIILVGGKSRRMGQDKALLSVQGKTLIERALEPFQQSFEQVLLIGDRPERFAAFRLPVVPDLYPGSSLGGLYTGLYHARTEHIFVTSCDLPFPNPAILRYLCDARGRYDAIIPCSSQGSEPLFACYRKSCLDAMRDRLEQQRFSISSVCSSLRTRLVPYQDIASFDPAGTAFLNLNTPEDIALLS</sequence>
<protein>
    <recommendedName>
        <fullName evidence="8">Probable molybdenum cofactor guanylyltransferase</fullName>
        <shortName evidence="8">MoCo guanylyltransferase</shortName>
        <ecNumber evidence="8">2.7.7.77</ecNumber>
    </recommendedName>
    <alternativeName>
        <fullName evidence="8">GTP:molybdopterin guanylyltransferase</fullName>
    </alternativeName>
    <alternativeName>
        <fullName evidence="8">Mo-MPT guanylyltransferase</fullName>
    </alternativeName>
    <alternativeName>
        <fullName evidence="8">Molybdopterin guanylyltransferase</fullName>
    </alternativeName>
    <alternativeName>
        <fullName evidence="8">Molybdopterin-guanine dinucleotide synthase</fullName>
        <shortName evidence="8">MGD synthase</shortName>
    </alternativeName>
</protein>
<feature type="binding site" evidence="8">
    <location>
        <begin position="14"/>
        <end position="16"/>
    </location>
    <ligand>
        <name>GTP</name>
        <dbReference type="ChEBI" id="CHEBI:37565"/>
    </ligand>
</feature>
<dbReference type="PANTHER" id="PTHR19136">
    <property type="entry name" value="MOLYBDENUM COFACTOR GUANYLYLTRANSFERASE"/>
    <property type="match status" value="1"/>
</dbReference>
<dbReference type="GO" id="GO:1902758">
    <property type="term" value="P:bis(molybdopterin guanine dinucleotide)molybdenum biosynthetic process"/>
    <property type="evidence" value="ECO:0007669"/>
    <property type="project" value="TreeGrafter"/>
</dbReference>
<feature type="binding site" evidence="8">
    <location>
        <position position="99"/>
    </location>
    <ligand>
        <name>Mg(2+)</name>
        <dbReference type="ChEBI" id="CHEBI:18420"/>
    </ligand>
</feature>
<comment type="subcellular location">
    <subcellularLocation>
        <location evidence="8">Cytoplasm</location>
    </subcellularLocation>
</comment>
<comment type="domain">
    <text evidence="8">The N-terminal domain determines nucleotide recognition and specific binding, while the C-terminal domain determines the specific binding to the target protein.</text>
</comment>
<feature type="binding site" evidence="8">
    <location>
        <position position="99"/>
    </location>
    <ligand>
        <name>GTP</name>
        <dbReference type="ChEBI" id="CHEBI:37565"/>
    </ligand>
</feature>
<evidence type="ECO:0000256" key="5">
    <source>
        <dbReference type="ARBA" id="ARBA00022842"/>
    </source>
</evidence>
<evidence type="ECO:0000256" key="3">
    <source>
        <dbReference type="ARBA" id="ARBA00022723"/>
    </source>
</evidence>
<feature type="binding site" evidence="8">
    <location>
        <position position="71"/>
    </location>
    <ligand>
        <name>GTP</name>
        <dbReference type="ChEBI" id="CHEBI:37565"/>
    </ligand>
</feature>
<evidence type="ECO:0000256" key="6">
    <source>
        <dbReference type="ARBA" id="ARBA00023134"/>
    </source>
</evidence>
<keyword evidence="7 8" id="KW-0501">Molybdenum cofactor biosynthesis</keyword>
<feature type="binding site" evidence="8">
    <location>
        <position position="26"/>
    </location>
    <ligand>
        <name>GTP</name>
        <dbReference type="ChEBI" id="CHEBI:37565"/>
    </ligand>
</feature>
<keyword evidence="4 8" id="KW-0547">Nucleotide-binding</keyword>
<evidence type="ECO:0000259" key="9">
    <source>
        <dbReference type="Pfam" id="PF12804"/>
    </source>
</evidence>
<dbReference type="KEGG" id="glo:Glov_0909"/>
<evidence type="ECO:0000256" key="8">
    <source>
        <dbReference type="HAMAP-Rule" id="MF_00316"/>
    </source>
</evidence>
<comment type="catalytic activity">
    <reaction evidence="8">
        <text>Mo-molybdopterin + GTP + H(+) = Mo-molybdopterin guanine dinucleotide + diphosphate</text>
        <dbReference type="Rhea" id="RHEA:34243"/>
        <dbReference type="ChEBI" id="CHEBI:15378"/>
        <dbReference type="ChEBI" id="CHEBI:33019"/>
        <dbReference type="ChEBI" id="CHEBI:37565"/>
        <dbReference type="ChEBI" id="CHEBI:71302"/>
        <dbReference type="ChEBI" id="CHEBI:71310"/>
        <dbReference type="EC" id="2.7.7.77"/>
    </reaction>
</comment>
<dbReference type="SUPFAM" id="SSF53448">
    <property type="entry name" value="Nucleotide-diphospho-sugar transferases"/>
    <property type="match status" value="1"/>
</dbReference>
<evidence type="ECO:0000313" key="11">
    <source>
        <dbReference type="Proteomes" id="UP000002420"/>
    </source>
</evidence>
<keyword evidence="11" id="KW-1185">Reference proteome</keyword>
<dbReference type="InterPro" id="IPR029044">
    <property type="entry name" value="Nucleotide-diphossugar_trans"/>
</dbReference>
<keyword evidence="2 8" id="KW-0808">Transferase</keyword>
<evidence type="ECO:0000256" key="7">
    <source>
        <dbReference type="ARBA" id="ARBA00023150"/>
    </source>
</evidence>
<dbReference type="Proteomes" id="UP000002420">
    <property type="component" value="Chromosome"/>
</dbReference>
<keyword evidence="3 8" id="KW-0479">Metal-binding</keyword>
<dbReference type="eggNOG" id="COG0746">
    <property type="taxonomic scope" value="Bacteria"/>
</dbReference>
<reference evidence="10 11" key="1">
    <citation type="submission" date="2008-05" db="EMBL/GenBank/DDBJ databases">
        <title>Complete sequence of chromosome of Geobacter lovleyi SZ.</title>
        <authorList>
            <consortium name="US DOE Joint Genome Institute"/>
            <person name="Lucas S."/>
            <person name="Copeland A."/>
            <person name="Lapidus A."/>
            <person name="Glavina del Rio T."/>
            <person name="Dalin E."/>
            <person name="Tice H."/>
            <person name="Bruce D."/>
            <person name="Goodwin L."/>
            <person name="Pitluck S."/>
            <person name="Chertkov O."/>
            <person name="Meincke L."/>
            <person name="Brettin T."/>
            <person name="Detter J.C."/>
            <person name="Han C."/>
            <person name="Tapia R."/>
            <person name="Kuske C.R."/>
            <person name="Schmutz J."/>
            <person name="Larimer F."/>
            <person name="Land M."/>
            <person name="Hauser L."/>
            <person name="Kyrpides N."/>
            <person name="Mikhailova N."/>
            <person name="Sung Y."/>
            <person name="Fletcher K.E."/>
            <person name="Ritalahti K.M."/>
            <person name="Loeffler F.E."/>
            <person name="Richardson P."/>
        </authorList>
    </citation>
    <scope>NUCLEOTIDE SEQUENCE [LARGE SCALE GENOMIC DNA]</scope>
    <source>
        <strain evidence="11">ATCC BAA-1151 / DSM 17278 / SZ</strain>
    </source>
</reference>
<keyword evidence="1 8" id="KW-0963">Cytoplasm</keyword>
<keyword evidence="6 8" id="KW-0342">GTP-binding</keyword>
<comment type="function">
    <text evidence="8">Transfers a GMP moiety from GTP to Mo-molybdopterin (Mo-MPT) cofactor (Moco or molybdenum cofactor) to form Mo-molybdopterin guanine dinucleotide (Mo-MGD) cofactor.</text>
</comment>
<dbReference type="Gene3D" id="3.90.550.10">
    <property type="entry name" value="Spore Coat Polysaccharide Biosynthesis Protein SpsA, Chain A"/>
    <property type="match status" value="1"/>
</dbReference>
<dbReference type="GO" id="GO:0005737">
    <property type="term" value="C:cytoplasm"/>
    <property type="evidence" value="ECO:0007669"/>
    <property type="project" value="UniProtKB-SubCell"/>
</dbReference>
<dbReference type="AlphaFoldDB" id="B3E5G1"/>
<keyword evidence="5 8" id="KW-0460">Magnesium</keyword>
<gene>
    <name evidence="8" type="primary">mobA</name>
    <name evidence="10" type="ordered locus">Glov_0909</name>
</gene>
<dbReference type="HOGENOM" id="CLU_055597_2_1_7"/>
<proteinExistence type="inferred from homology"/>
<dbReference type="InterPro" id="IPR025877">
    <property type="entry name" value="MobA-like_NTP_Trfase"/>
</dbReference>
<dbReference type="EC" id="2.7.7.77" evidence="8"/>
<accession>B3E5G1</accession>
<dbReference type="GO" id="GO:0005525">
    <property type="term" value="F:GTP binding"/>
    <property type="evidence" value="ECO:0007669"/>
    <property type="project" value="UniProtKB-UniRule"/>
</dbReference>
<dbReference type="STRING" id="398767.Glov_0909"/>
<organism evidence="10 11">
    <name type="scientific">Trichlorobacter lovleyi (strain ATCC BAA-1151 / DSM 17278 / SZ)</name>
    <name type="common">Geobacter lovleyi</name>
    <dbReference type="NCBI Taxonomy" id="398767"/>
    <lineage>
        <taxon>Bacteria</taxon>
        <taxon>Pseudomonadati</taxon>
        <taxon>Thermodesulfobacteriota</taxon>
        <taxon>Desulfuromonadia</taxon>
        <taxon>Geobacterales</taxon>
        <taxon>Geobacteraceae</taxon>
        <taxon>Trichlorobacter</taxon>
    </lineage>
</organism>
<dbReference type="GO" id="GO:0046872">
    <property type="term" value="F:metal ion binding"/>
    <property type="evidence" value="ECO:0007669"/>
    <property type="project" value="UniProtKB-KW"/>
</dbReference>
<name>B3E5G1_TRIL1</name>
<dbReference type="RefSeq" id="WP_012468982.1">
    <property type="nucleotide sequence ID" value="NC_010814.1"/>
</dbReference>
<feature type="domain" description="MobA-like NTP transferase" evidence="9">
    <location>
        <begin position="11"/>
        <end position="152"/>
    </location>
</feature>
<dbReference type="PANTHER" id="PTHR19136:SF81">
    <property type="entry name" value="MOLYBDENUM COFACTOR GUANYLYLTRANSFERASE"/>
    <property type="match status" value="1"/>
</dbReference>
<comment type="caution">
    <text evidence="8">Lacks conserved residue(s) required for the propagation of feature annotation.</text>
</comment>